<dbReference type="EMBL" id="SVER01000044">
    <property type="protein sequence ID" value="MBE5920689.1"/>
    <property type="molecule type" value="Genomic_DNA"/>
</dbReference>
<evidence type="ECO:0000313" key="2">
    <source>
        <dbReference type="EMBL" id="MBE5920689.1"/>
    </source>
</evidence>
<proteinExistence type="predicted"/>
<accession>A0A927UE65</accession>
<keyword evidence="1" id="KW-1133">Transmembrane helix</keyword>
<name>A0A927UE65_9FIRM</name>
<feature type="transmembrane region" description="Helical" evidence="1">
    <location>
        <begin position="121"/>
        <end position="146"/>
    </location>
</feature>
<dbReference type="Proteomes" id="UP000766246">
    <property type="component" value="Unassembled WGS sequence"/>
</dbReference>
<feature type="transmembrane region" description="Helical" evidence="1">
    <location>
        <begin position="59"/>
        <end position="76"/>
    </location>
</feature>
<feature type="transmembrane region" description="Helical" evidence="1">
    <location>
        <begin position="18"/>
        <end position="39"/>
    </location>
</feature>
<evidence type="ECO:0000313" key="3">
    <source>
        <dbReference type="Proteomes" id="UP000766246"/>
    </source>
</evidence>
<protein>
    <submittedName>
        <fullName evidence="2">Uncharacterized protein</fullName>
    </submittedName>
</protein>
<reference evidence="2" key="1">
    <citation type="submission" date="2019-04" db="EMBL/GenBank/DDBJ databases">
        <title>Evolution of Biomass-Degrading Anaerobic Consortia Revealed by Metagenomics.</title>
        <authorList>
            <person name="Peng X."/>
        </authorList>
    </citation>
    <scope>NUCLEOTIDE SEQUENCE</scope>
    <source>
        <strain evidence="2">SIG311</strain>
    </source>
</reference>
<keyword evidence="1" id="KW-0812">Transmembrane</keyword>
<evidence type="ECO:0000256" key="1">
    <source>
        <dbReference type="SAM" id="Phobius"/>
    </source>
</evidence>
<organism evidence="2 3">
    <name type="scientific">Pseudobutyrivibrio ruminis</name>
    <dbReference type="NCBI Taxonomy" id="46206"/>
    <lineage>
        <taxon>Bacteria</taxon>
        <taxon>Bacillati</taxon>
        <taxon>Bacillota</taxon>
        <taxon>Clostridia</taxon>
        <taxon>Lachnospirales</taxon>
        <taxon>Lachnospiraceae</taxon>
        <taxon>Pseudobutyrivibrio</taxon>
    </lineage>
</organism>
<dbReference type="AlphaFoldDB" id="A0A927UE65"/>
<gene>
    <name evidence="2" type="ORF">E7272_12730</name>
</gene>
<keyword evidence="1" id="KW-0472">Membrane</keyword>
<sequence>MGIYERKWSDTKQNIKDVLAMAGALIIAALLLFCCYKIAAGFSNLDISDAGKERVCFGLYFVPQIMLALIWTFSSKDKTYIKCSLMEVLNLIVYYICTLISVRAVNIIFEGKNIIKTYSPTGYLINFIIAVVSGGAILVTFFRAIVTTKETYSMYKNQKLYEQSRMKPGVMYILCKHHLTTVLIGKNDNSLEHLKEDKYSDYKLIERMELPMLQDGFFALETLYRNYDLKHMDYRYDNAFIVTPYKFERIIKTEKADKIAA</sequence>
<comment type="caution">
    <text evidence="2">The sequence shown here is derived from an EMBL/GenBank/DDBJ whole genome shotgun (WGS) entry which is preliminary data.</text>
</comment>
<feature type="transmembrane region" description="Helical" evidence="1">
    <location>
        <begin position="88"/>
        <end position="109"/>
    </location>
</feature>